<organism evidence="1 2">
    <name type="scientific">Mesorhizobium plurifarium</name>
    <dbReference type="NCBI Taxonomy" id="69974"/>
    <lineage>
        <taxon>Bacteria</taxon>
        <taxon>Pseudomonadati</taxon>
        <taxon>Pseudomonadota</taxon>
        <taxon>Alphaproteobacteria</taxon>
        <taxon>Hyphomicrobiales</taxon>
        <taxon>Phyllobacteriaceae</taxon>
        <taxon>Mesorhizobium</taxon>
    </lineage>
</organism>
<accession>A0A0K2VTI1</accession>
<dbReference type="Proteomes" id="UP000182888">
    <property type="component" value="Unassembled WGS sequence"/>
</dbReference>
<proteinExistence type="predicted"/>
<sequence length="122" mass="14143">MSKFSEPGFQPRDIGIHVIDRPPMRWESLLGLLSLQSEYRLHCEFNANEIAVSIFHRVQLIELATTQHQIARERDLNAIDLNDKANHTIRMTLCRKNQKLIVFPGKGFVILQNCIDLYILSE</sequence>
<evidence type="ECO:0000313" key="1">
    <source>
        <dbReference type="EMBL" id="CDX53593.1"/>
    </source>
</evidence>
<dbReference type="AlphaFoldDB" id="A0A0K2VTI1"/>
<protein>
    <submittedName>
        <fullName evidence="1">Uncharacterized protein</fullName>
    </submittedName>
</protein>
<name>A0A0K2VTI1_MESPL</name>
<reference evidence="2" key="1">
    <citation type="submission" date="2014-08" db="EMBL/GenBank/DDBJ databases">
        <authorList>
            <person name="Edwards T."/>
        </authorList>
    </citation>
    <scope>NUCLEOTIDE SEQUENCE [LARGE SCALE GENOMIC DNA]</scope>
</reference>
<evidence type="ECO:0000313" key="2">
    <source>
        <dbReference type="Proteomes" id="UP000182888"/>
    </source>
</evidence>
<gene>
    <name evidence="1" type="ORF">MPL1032_180057</name>
</gene>
<dbReference type="EMBL" id="CCND01000010">
    <property type="protein sequence ID" value="CDX53593.1"/>
    <property type="molecule type" value="Genomic_DNA"/>
</dbReference>